<dbReference type="AlphaFoldDB" id="A0A811SK34"/>
<evidence type="ECO:0000256" key="5">
    <source>
        <dbReference type="ARBA" id="ARBA00023242"/>
    </source>
</evidence>
<evidence type="ECO:0000259" key="7">
    <source>
        <dbReference type="Pfam" id="PF26576"/>
    </source>
</evidence>
<evidence type="ECO:0000256" key="6">
    <source>
        <dbReference type="SAM" id="MobiDB-lite"/>
    </source>
</evidence>
<evidence type="ECO:0000256" key="2">
    <source>
        <dbReference type="ARBA" id="ARBA00005510"/>
    </source>
</evidence>
<comment type="subcellular location">
    <subcellularLocation>
        <location evidence="1">Nucleus</location>
    </subcellularLocation>
</comment>
<reference evidence="8" key="1">
    <citation type="submission" date="2020-10" db="EMBL/GenBank/DDBJ databases">
        <authorList>
            <person name="Han B."/>
            <person name="Lu T."/>
            <person name="Zhao Q."/>
            <person name="Huang X."/>
            <person name="Zhao Y."/>
        </authorList>
    </citation>
    <scope>NUCLEOTIDE SEQUENCE</scope>
</reference>
<evidence type="ECO:0000256" key="4">
    <source>
        <dbReference type="ARBA" id="ARBA00023163"/>
    </source>
</evidence>
<gene>
    <name evidence="8" type="ORF">NCGR_LOCUS64997</name>
</gene>
<comment type="caution">
    <text evidence="8">The sequence shown here is derived from an EMBL/GenBank/DDBJ whole genome shotgun (WGS) entry which is preliminary data.</text>
</comment>
<dbReference type="InterPro" id="IPR044660">
    <property type="entry name" value="IBH1-like"/>
</dbReference>
<proteinExistence type="inferred from homology"/>
<dbReference type="PANTHER" id="PTHR33124:SF99">
    <property type="entry name" value="TRANSCRIPTION FACTOR BHLH148"/>
    <property type="match status" value="1"/>
</dbReference>
<dbReference type="InterPro" id="IPR044549">
    <property type="entry name" value="bHLH_AtIBH1-like"/>
</dbReference>
<protein>
    <recommendedName>
        <fullName evidence="7">IBH1-like N-terminal domain-containing protein</fullName>
    </recommendedName>
</protein>
<feature type="domain" description="IBH1-like N-terminal" evidence="7">
    <location>
        <begin position="48"/>
        <end position="110"/>
    </location>
</feature>
<evidence type="ECO:0000256" key="1">
    <source>
        <dbReference type="ARBA" id="ARBA00004123"/>
    </source>
</evidence>
<dbReference type="OrthoDB" id="1647165at2759"/>
<evidence type="ECO:0000313" key="9">
    <source>
        <dbReference type="Proteomes" id="UP000604825"/>
    </source>
</evidence>
<dbReference type="PANTHER" id="PTHR33124">
    <property type="entry name" value="TRANSCRIPTION FACTOR IBH1-LIKE 1"/>
    <property type="match status" value="1"/>
</dbReference>
<evidence type="ECO:0000313" key="8">
    <source>
        <dbReference type="EMBL" id="CAD6340899.1"/>
    </source>
</evidence>
<keyword evidence="3" id="KW-0805">Transcription regulation</keyword>
<keyword evidence="9" id="KW-1185">Reference proteome</keyword>
<dbReference type="GO" id="GO:0046983">
    <property type="term" value="F:protein dimerization activity"/>
    <property type="evidence" value="ECO:0007669"/>
    <property type="project" value="InterPro"/>
</dbReference>
<dbReference type="SUPFAM" id="SSF47459">
    <property type="entry name" value="HLH, helix-loop-helix DNA-binding domain"/>
    <property type="match status" value="1"/>
</dbReference>
<dbReference type="GO" id="GO:0006355">
    <property type="term" value="P:regulation of DNA-templated transcription"/>
    <property type="evidence" value="ECO:0007669"/>
    <property type="project" value="InterPro"/>
</dbReference>
<dbReference type="CDD" id="cd11444">
    <property type="entry name" value="bHLH_AtIBH1_like"/>
    <property type="match status" value="1"/>
</dbReference>
<keyword evidence="5" id="KW-0539">Nucleus</keyword>
<evidence type="ECO:0000256" key="3">
    <source>
        <dbReference type="ARBA" id="ARBA00023015"/>
    </source>
</evidence>
<dbReference type="EMBL" id="CAJGYO010000087">
    <property type="protein sequence ID" value="CAD6340899.1"/>
    <property type="molecule type" value="Genomic_DNA"/>
</dbReference>
<dbReference type="Pfam" id="PF26576">
    <property type="entry name" value="IBH1_N"/>
    <property type="match status" value="1"/>
</dbReference>
<organism evidence="8 9">
    <name type="scientific">Miscanthus lutarioriparius</name>
    <dbReference type="NCBI Taxonomy" id="422564"/>
    <lineage>
        <taxon>Eukaryota</taxon>
        <taxon>Viridiplantae</taxon>
        <taxon>Streptophyta</taxon>
        <taxon>Embryophyta</taxon>
        <taxon>Tracheophyta</taxon>
        <taxon>Spermatophyta</taxon>
        <taxon>Magnoliopsida</taxon>
        <taxon>Liliopsida</taxon>
        <taxon>Poales</taxon>
        <taxon>Poaceae</taxon>
        <taxon>PACMAD clade</taxon>
        <taxon>Panicoideae</taxon>
        <taxon>Andropogonodae</taxon>
        <taxon>Andropogoneae</taxon>
        <taxon>Saccharinae</taxon>
        <taxon>Miscanthus</taxon>
    </lineage>
</organism>
<comment type="similarity">
    <text evidence="2">Belongs to the bHLH protein family.</text>
</comment>
<feature type="compositionally biased region" description="Low complexity" evidence="6">
    <location>
        <begin position="26"/>
        <end position="35"/>
    </location>
</feature>
<sequence length="221" mass="22705">MASTSSSTPAAEVEVEERGRKRKRAAGAAEPAAPAQPSKWRTRREHEIYSSKLLEAIRVVRAGPSAAAGAAAPAPPRGRAVREAADRALAVAARGRTHWSRAILASRRRRLQAAHRARLRAPASPPSRHDAAAASASAASASAAAAKGTATPPLARKAKVLGRLVPGCRKLSFPTLLSETTDYIAALQMQVRAMTALAEALSAVSATSSPGAGSSSSSSPP</sequence>
<keyword evidence="4" id="KW-0804">Transcription</keyword>
<dbReference type="Proteomes" id="UP000604825">
    <property type="component" value="Unassembled WGS sequence"/>
</dbReference>
<feature type="region of interest" description="Disordered" evidence="6">
    <location>
        <begin position="114"/>
        <end position="136"/>
    </location>
</feature>
<feature type="region of interest" description="Disordered" evidence="6">
    <location>
        <begin position="1"/>
        <end position="44"/>
    </location>
</feature>
<dbReference type="GO" id="GO:0005634">
    <property type="term" value="C:nucleus"/>
    <property type="evidence" value="ECO:0007669"/>
    <property type="project" value="UniProtKB-SubCell"/>
</dbReference>
<dbReference type="GO" id="GO:0000976">
    <property type="term" value="F:transcription cis-regulatory region binding"/>
    <property type="evidence" value="ECO:0007669"/>
    <property type="project" value="UniProtKB-ARBA"/>
</dbReference>
<dbReference type="InterPro" id="IPR036638">
    <property type="entry name" value="HLH_DNA-bd_sf"/>
</dbReference>
<name>A0A811SK34_9POAL</name>
<dbReference type="InterPro" id="IPR059002">
    <property type="entry name" value="IBH1_N"/>
</dbReference>
<accession>A0A811SK34</accession>